<protein>
    <submittedName>
        <fullName evidence="4">Porin family protein</fullName>
    </submittedName>
</protein>
<accession>A0ABT2LTY0</accession>
<dbReference type="RefSeq" id="WP_260905739.1">
    <property type="nucleotide sequence ID" value="NZ_JAOCZP010000007.1"/>
</dbReference>
<sequence length="231" mass="25110">MYKFSSTLILIVAGAALATSAGAADYDPPIVIEEAPQYVPVEFGSGWYLRGDVTYSVNDSVYDFSLFGEEADNNRFGGSIGVGYHFTDMLRADVNLAYIGDDSFDYDNGVDSVSGENRVLGAIVNGYVDLGTFVGITPYVGAGAGLVFSKHELEVDSPTLNTPPSPSDRQYKFAYTLNAGVNYQVTKNVSLDVGYQYLNSPSLEYLDVSSNTVEDGVDYHQVKVGLRYDLW</sequence>
<dbReference type="Pfam" id="PF13505">
    <property type="entry name" value="OMP_b-brl"/>
    <property type="match status" value="1"/>
</dbReference>
<name>A0ABT2LTY0_9HYPH</name>
<proteinExistence type="predicted"/>
<feature type="domain" description="Outer membrane protein beta-barrel" evidence="3">
    <location>
        <begin position="25"/>
        <end position="228"/>
    </location>
</feature>
<comment type="caution">
    <text evidence="4">The sequence shown here is derived from an EMBL/GenBank/DDBJ whole genome shotgun (WGS) entry which is preliminary data.</text>
</comment>
<evidence type="ECO:0000256" key="1">
    <source>
        <dbReference type="ARBA" id="ARBA00022729"/>
    </source>
</evidence>
<dbReference type="Gene3D" id="2.40.160.20">
    <property type="match status" value="1"/>
</dbReference>
<dbReference type="InterPro" id="IPR011250">
    <property type="entry name" value="OMP/PagP_B-barrel"/>
</dbReference>
<dbReference type="Proteomes" id="UP001320831">
    <property type="component" value="Unassembled WGS sequence"/>
</dbReference>
<dbReference type="NCBIfam" id="TIGR01414">
    <property type="entry name" value="autotrans_barl"/>
    <property type="match status" value="1"/>
</dbReference>
<keyword evidence="1 2" id="KW-0732">Signal</keyword>
<organism evidence="4 5">
    <name type="scientific">Chelativorans salis</name>
    <dbReference type="NCBI Taxonomy" id="2978478"/>
    <lineage>
        <taxon>Bacteria</taxon>
        <taxon>Pseudomonadati</taxon>
        <taxon>Pseudomonadota</taxon>
        <taxon>Alphaproteobacteria</taxon>
        <taxon>Hyphomicrobiales</taxon>
        <taxon>Phyllobacteriaceae</taxon>
        <taxon>Chelativorans</taxon>
    </lineage>
</organism>
<dbReference type="EMBL" id="JAOCZP010000007">
    <property type="protein sequence ID" value="MCT7377292.1"/>
    <property type="molecule type" value="Genomic_DNA"/>
</dbReference>
<feature type="signal peptide" evidence="2">
    <location>
        <begin position="1"/>
        <end position="23"/>
    </location>
</feature>
<evidence type="ECO:0000259" key="3">
    <source>
        <dbReference type="Pfam" id="PF13505"/>
    </source>
</evidence>
<gene>
    <name evidence="4" type="ORF">N5A92_19940</name>
</gene>
<dbReference type="InterPro" id="IPR027385">
    <property type="entry name" value="Beta-barrel_OMP"/>
</dbReference>
<evidence type="ECO:0000313" key="4">
    <source>
        <dbReference type="EMBL" id="MCT7377292.1"/>
    </source>
</evidence>
<feature type="chain" id="PRO_5046310780" evidence="2">
    <location>
        <begin position="24"/>
        <end position="231"/>
    </location>
</feature>
<keyword evidence="5" id="KW-1185">Reference proteome</keyword>
<dbReference type="InterPro" id="IPR006315">
    <property type="entry name" value="OM_autotransptr_brl_dom"/>
</dbReference>
<dbReference type="SUPFAM" id="SSF56925">
    <property type="entry name" value="OMPA-like"/>
    <property type="match status" value="1"/>
</dbReference>
<evidence type="ECO:0000313" key="5">
    <source>
        <dbReference type="Proteomes" id="UP001320831"/>
    </source>
</evidence>
<reference evidence="4 5" key="1">
    <citation type="submission" date="2022-09" db="EMBL/GenBank/DDBJ databases">
        <title>Chelativorans salina sp. nov., a novel slightly halophilic bacterium isolated from a saline lake sediment enrichment.</title>
        <authorList>
            <person name="Gao L."/>
            <person name="Fang B.-Z."/>
            <person name="Li W.-J."/>
        </authorList>
    </citation>
    <scope>NUCLEOTIDE SEQUENCE [LARGE SCALE GENOMIC DNA]</scope>
    <source>
        <strain evidence="4 5">EGI FJ00035</strain>
    </source>
</reference>
<evidence type="ECO:0000256" key="2">
    <source>
        <dbReference type="SAM" id="SignalP"/>
    </source>
</evidence>